<evidence type="ECO:0000313" key="2">
    <source>
        <dbReference type="EMBL" id="SFG66177.1"/>
    </source>
</evidence>
<dbReference type="Proteomes" id="UP000199229">
    <property type="component" value="Unassembled WGS sequence"/>
</dbReference>
<feature type="compositionally biased region" description="Basic and acidic residues" evidence="1">
    <location>
        <begin position="60"/>
        <end position="88"/>
    </location>
</feature>
<proteinExistence type="predicted"/>
<evidence type="ECO:0000256" key="1">
    <source>
        <dbReference type="SAM" id="MobiDB-lite"/>
    </source>
</evidence>
<reference evidence="3" key="1">
    <citation type="submission" date="2016-10" db="EMBL/GenBank/DDBJ databases">
        <authorList>
            <person name="Varghese N."/>
            <person name="Submissions S."/>
        </authorList>
    </citation>
    <scope>NUCLEOTIDE SEQUENCE [LARGE SCALE GENOMIC DNA]</scope>
    <source>
        <strain evidence="3">Gh-105</strain>
    </source>
</reference>
<gene>
    <name evidence="2" type="ORF">SAMN05192565_107222</name>
</gene>
<dbReference type="EMBL" id="FOPM01000007">
    <property type="protein sequence ID" value="SFG66177.1"/>
    <property type="molecule type" value="Genomic_DNA"/>
</dbReference>
<organism evidence="2 3">
    <name type="scientific">Methylobacterium gossipiicola</name>
    <dbReference type="NCBI Taxonomy" id="582675"/>
    <lineage>
        <taxon>Bacteria</taxon>
        <taxon>Pseudomonadati</taxon>
        <taxon>Pseudomonadota</taxon>
        <taxon>Alphaproteobacteria</taxon>
        <taxon>Hyphomicrobiales</taxon>
        <taxon>Methylobacteriaceae</taxon>
        <taxon>Methylobacterium</taxon>
    </lineage>
</organism>
<sequence length="140" mass="15217">MPWLAWLASDSAEIASDWRVDSACEIAASAFNSAFTRLPEDAAVPLGRVVCGVEEPVRDYEHPRGRGVHLDPHGTGEVEEQDLARAEARGLASGENAGATVERRPEHEMVERPRPGLFRAALKQLGRAASGREQDDAETM</sequence>
<name>A0A1I2TS37_9HYPH</name>
<dbReference type="AlphaFoldDB" id="A0A1I2TS37"/>
<keyword evidence="3" id="KW-1185">Reference proteome</keyword>
<feature type="compositionally biased region" description="Basic and acidic residues" evidence="1">
    <location>
        <begin position="101"/>
        <end position="114"/>
    </location>
</feature>
<feature type="region of interest" description="Disordered" evidence="1">
    <location>
        <begin position="60"/>
        <end position="118"/>
    </location>
</feature>
<evidence type="ECO:0000313" key="3">
    <source>
        <dbReference type="Proteomes" id="UP000199229"/>
    </source>
</evidence>
<protein>
    <submittedName>
        <fullName evidence="2">Uncharacterized protein</fullName>
    </submittedName>
</protein>
<accession>A0A1I2TS37</accession>